<dbReference type="PROSITE" id="PS50956">
    <property type="entry name" value="HTH_ASNC_2"/>
    <property type="match status" value="1"/>
</dbReference>
<dbReference type="EMBL" id="CP012678">
    <property type="protein sequence ID" value="ALF60028.1"/>
    <property type="molecule type" value="Genomic_DNA"/>
</dbReference>
<dbReference type="PANTHER" id="PTHR30154">
    <property type="entry name" value="LEUCINE-RESPONSIVE REGULATORY PROTEIN"/>
    <property type="match status" value="1"/>
</dbReference>
<dbReference type="InterPro" id="IPR019888">
    <property type="entry name" value="Tscrpt_reg_AsnC-like"/>
</dbReference>
<keyword evidence="1" id="KW-0805">Transcription regulation</keyword>
<dbReference type="RefSeq" id="WP_062534989.1">
    <property type="nucleotide sequence ID" value="NZ_CP012678.1"/>
</dbReference>
<sequence>MTQHLDDTDKAILNLLQDDATLPLKTVAEYVHVSIATAQRRIQALIDNGVITKQVAIVNPNKVGYGLTAVVMIEMARSNTSMQHRFERLMNAQPQVMSCYEVSGDADFMLMINAKNMGDYHQFTRHLLTYENNVRNFKSQFVMNFTKSGTKIFLD</sequence>
<evidence type="ECO:0000313" key="6">
    <source>
        <dbReference type="Proteomes" id="UP000059847"/>
    </source>
</evidence>
<proteinExistence type="predicted"/>
<dbReference type="PANTHER" id="PTHR30154:SF34">
    <property type="entry name" value="TRANSCRIPTIONAL REGULATOR AZLB"/>
    <property type="match status" value="1"/>
</dbReference>
<dbReference type="GO" id="GO:0043565">
    <property type="term" value="F:sequence-specific DNA binding"/>
    <property type="evidence" value="ECO:0007669"/>
    <property type="project" value="InterPro"/>
</dbReference>
<gene>
    <name evidence="5" type="ORF">AOC03_08230</name>
</gene>
<organism evidence="5 6">
    <name type="scientific">Psychrobacter urativorans</name>
    <dbReference type="NCBI Taxonomy" id="45610"/>
    <lineage>
        <taxon>Bacteria</taxon>
        <taxon>Pseudomonadati</taxon>
        <taxon>Pseudomonadota</taxon>
        <taxon>Gammaproteobacteria</taxon>
        <taxon>Moraxellales</taxon>
        <taxon>Moraxellaceae</taxon>
        <taxon>Psychrobacter</taxon>
    </lineage>
</organism>
<accession>A0A0M4T2X0</accession>
<feature type="domain" description="HTH asnC-type" evidence="4">
    <location>
        <begin position="5"/>
        <end position="66"/>
    </location>
</feature>
<dbReference type="SUPFAM" id="SSF46785">
    <property type="entry name" value="Winged helix' DNA-binding domain"/>
    <property type="match status" value="1"/>
</dbReference>
<dbReference type="OrthoDB" id="8590699at2"/>
<keyword evidence="6" id="KW-1185">Reference proteome</keyword>
<keyword evidence="2" id="KW-0238">DNA-binding</keyword>
<dbReference type="Pfam" id="PF01037">
    <property type="entry name" value="AsnC_trans_reg"/>
    <property type="match status" value="1"/>
</dbReference>
<dbReference type="Pfam" id="PF13404">
    <property type="entry name" value="HTH_AsnC-type"/>
    <property type="match status" value="1"/>
</dbReference>
<dbReference type="InterPro" id="IPR019887">
    <property type="entry name" value="Tscrpt_reg_AsnC/Lrp_C"/>
</dbReference>
<name>A0A0M4T2X0_9GAMM</name>
<dbReference type="STRING" id="45610.AOC03_08230"/>
<evidence type="ECO:0000256" key="3">
    <source>
        <dbReference type="ARBA" id="ARBA00023163"/>
    </source>
</evidence>
<dbReference type="PRINTS" id="PR00033">
    <property type="entry name" value="HTHASNC"/>
</dbReference>
<evidence type="ECO:0000313" key="5">
    <source>
        <dbReference type="EMBL" id="ALF60028.1"/>
    </source>
</evidence>
<dbReference type="GO" id="GO:0043200">
    <property type="term" value="P:response to amino acid"/>
    <property type="evidence" value="ECO:0007669"/>
    <property type="project" value="TreeGrafter"/>
</dbReference>
<evidence type="ECO:0000259" key="4">
    <source>
        <dbReference type="PROSITE" id="PS50956"/>
    </source>
</evidence>
<dbReference type="SUPFAM" id="SSF54909">
    <property type="entry name" value="Dimeric alpha+beta barrel"/>
    <property type="match status" value="1"/>
</dbReference>
<dbReference type="GO" id="GO:0005829">
    <property type="term" value="C:cytosol"/>
    <property type="evidence" value="ECO:0007669"/>
    <property type="project" value="TreeGrafter"/>
</dbReference>
<dbReference type="Gene3D" id="1.10.10.10">
    <property type="entry name" value="Winged helix-like DNA-binding domain superfamily/Winged helix DNA-binding domain"/>
    <property type="match status" value="1"/>
</dbReference>
<dbReference type="Gene3D" id="3.30.70.920">
    <property type="match status" value="1"/>
</dbReference>
<dbReference type="InterPro" id="IPR000485">
    <property type="entry name" value="AsnC-type_HTH_dom"/>
</dbReference>
<keyword evidence="3" id="KW-0804">Transcription</keyword>
<dbReference type="SMART" id="SM00344">
    <property type="entry name" value="HTH_ASNC"/>
    <property type="match status" value="1"/>
</dbReference>
<dbReference type="InterPro" id="IPR011008">
    <property type="entry name" value="Dimeric_a/b-barrel"/>
</dbReference>
<dbReference type="KEGG" id="pur:AOC03_08230"/>
<evidence type="ECO:0000256" key="2">
    <source>
        <dbReference type="ARBA" id="ARBA00023125"/>
    </source>
</evidence>
<evidence type="ECO:0000256" key="1">
    <source>
        <dbReference type="ARBA" id="ARBA00023015"/>
    </source>
</evidence>
<reference evidence="5 6" key="1">
    <citation type="submission" date="2015-09" db="EMBL/GenBank/DDBJ databases">
        <title>Complete genome of Psychrobacter urativorans R10.10B.</title>
        <authorList>
            <person name="See-Too W.S."/>
            <person name="Chan K.G."/>
        </authorList>
    </citation>
    <scope>NUCLEOTIDE SEQUENCE [LARGE SCALE GENOMIC DNA]</scope>
    <source>
        <strain evidence="5 6">R10.10B</strain>
    </source>
</reference>
<dbReference type="InterPro" id="IPR036390">
    <property type="entry name" value="WH_DNA-bd_sf"/>
</dbReference>
<dbReference type="Proteomes" id="UP000059847">
    <property type="component" value="Chromosome"/>
</dbReference>
<dbReference type="InterPro" id="IPR036388">
    <property type="entry name" value="WH-like_DNA-bd_sf"/>
</dbReference>
<protein>
    <submittedName>
        <fullName evidence="5">AsnC family transcriptional regulator</fullName>
    </submittedName>
</protein>
<dbReference type="AlphaFoldDB" id="A0A0M4T2X0"/>